<gene>
    <name evidence="1" type="ORF">CLV40_12134</name>
</gene>
<evidence type="ECO:0000313" key="1">
    <source>
        <dbReference type="EMBL" id="PPK64170.1"/>
    </source>
</evidence>
<accession>A0A2S6GG36</accession>
<comment type="caution">
    <text evidence="1">The sequence shown here is derived from an EMBL/GenBank/DDBJ whole genome shotgun (WGS) entry which is preliminary data.</text>
</comment>
<dbReference type="AlphaFoldDB" id="A0A2S6GG36"/>
<reference evidence="1 2" key="1">
    <citation type="submission" date="2018-02" db="EMBL/GenBank/DDBJ databases">
        <title>Genomic Encyclopedia of Archaeal and Bacterial Type Strains, Phase II (KMG-II): from individual species to whole genera.</title>
        <authorList>
            <person name="Goeker M."/>
        </authorList>
    </citation>
    <scope>NUCLEOTIDE SEQUENCE [LARGE SCALE GENOMIC DNA]</scope>
    <source>
        <strain evidence="1 2">YU 961-1</strain>
    </source>
</reference>
<protein>
    <submittedName>
        <fullName evidence="1">Streptomycin 6-kinase</fullName>
    </submittedName>
</protein>
<dbReference type="Proteomes" id="UP000239203">
    <property type="component" value="Unassembled WGS sequence"/>
</dbReference>
<name>A0A2S6GG36_9PSEU</name>
<dbReference type="RefSeq" id="WP_181043788.1">
    <property type="nucleotide sequence ID" value="NZ_CP154825.1"/>
</dbReference>
<organism evidence="1 2">
    <name type="scientific">Actinokineospora auranticolor</name>
    <dbReference type="NCBI Taxonomy" id="155976"/>
    <lineage>
        <taxon>Bacteria</taxon>
        <taxon>Bacillati</taxon>
        <taxon>Actinomycetota</taxon>
        <taxon>Actinomycetes</taxon>
        <taxon>Pseudonocardiales</taxon>
        <taxon>Pseudonocardiaceae</taxon>
        <taxon>Actinokineospora</taxon>
    </lineage>
</organism>
<dbReference type="InterPro" id="IPR006748">
    <property type="entry name" value="NH2Glyco/OHUrea_AB-resist_kin"/>
</dbReference>
<dbReference type="SUPFAM" id="SSF56112">
    <property type="entry name" value="Protein kinase-like (PK-like)"/>
    <property type="match status" value="1"/>
</dbReference>
<dbReference type="GO" id="GO:0016301">
    <property type="term" value="F:kinase activity"/>
    <property type="evidence" value="ECO:0007669"/>
    <property type="project" value="UniProtKB-KW"/>
</dbReference>
<dbReference type="Gene3D" id="3.90.1200.10">
    <property type="match status" value="1"/>
</dbReference>
<dbReference type="GO" id="GO:0016773">
    <property type="term" value="F:phosphotransferase activity, alcohol group as acceptor"/>
    <property type="evidence" value="ECO:0007669"/>
    <property type="project" value="InterPro"/>
</dbReference>
<sequence length="274" mass="29925">MSDGFEQRLRRRFGDGVQTWLVGLPALLDRLAARWGLELGQVFPDGNSAVTLRAVRGGVPVVLKVSPEVEFAAEQADVLRAFAPSGRVPEVLASADGALLLEHIDGRVGWPTPDRFAALLRDLHSAVPDPTRHARRDLTTGSRELAERFPPTGPVTAAHLDRGWALMDELAATQRAHVLLHGDLHRDNLLDAGPRGLVVIDPKAILGEPEWDAIDYVLGADDIPARLTALLDESTLDPDRLEAWCRALAPPVAIGRHRTGNPIDHLLDWMTVTR</sequence>
<evidence type="ECO:0000313" key="2">
    <source>
        <dbReference type="Proteomes" id="UP000239203"/>
    </source>
</evidence>
<dbReference type="GO" id="GO:0019748">
    <property type="term" value="P:secondary metabolic process"/>
    <property type="evidence" value="ECO:0007669"/>
    <property type="project" value="InterPro"/>
</dbReference>
<dbReference type="EMBL" id="PTIX01000021">
    <property type="protein sequence ID" value="PPK64170.1"/>
    <property type="molecule type" value="Genomic_DNA"/>
</dbReference>
<keyword evidence="1" id="KW-0808">Transferase</keyword>
<keyword evidence="2" id="KW-1185">Reference proteome</keyword>
<dbReference type="Pfam" id="PF04655">
    <property type="entry name" value="APH_6_hur"/>
    <property type="match status" value="1"/>
</dbReference>
<dbReference type="InterPro" id="IPR011009">
    <property type="entry name" value="Kinase-like_dom_sf"/>
</dbReference>
<keyword evidence="1" id="KW-0418">Kinase</keyword>
<proteinExistence type="predicted"/>